<evidence type="ECO:0000259" key="21">
    <source>
        <dbReference type="PROSITE" id="PS50113"/>
    </source>
</evidence>
<proteinExistence type="predicted"/>
<evidence type="ECO:0000259" key="20">
    <source>
        <dbReference type="PROSITE" id="PS50112"/>
    </source>
</evidence>
<keyword evidence="7" id="KW-0963">Cytoplasm</keyword>
<feature type="domain" description="PAC" evidence="21">
    <location>
        <begin position="225"/>
        <end position="277"/>
    </location>
</feature>
<dbReference type="Pfam" id="PF13185">
    <property type="entry name" value="GAF_2"/>
    <property type="match status" value="1"/>
</dbReference>
<dbReference type="Pfam" id="PF00072">
    <property type="entry name" value="Response_reg"/>
    <property type="match status" value="1"/>
</dbReference>
<dbReference type="GO" id="GO:0005737">
    <property type="term" value="C:cytoplasm"/>
    <property type="evidence" value="ECO:0007669"/>
    <property type="project" value="UniProtKB-SubCell"/>
</dbReference>
<dbReference type="Gene3D" id="3.30.565.10">
    <property type="entry name" value="Histidine kinase-like ATPase, C-terminal domain"/>
    <property type="match status" value="1"/>
</dbReference>
<dbReference type="SUPFAM" id="SSF55874">
    <property type="entry name" value="ATPase domain of HSP90 chaperone/DNA topoisomerase II/histidine kinase"/>
    <property type="match status" value="1"/>
</dbReference>
<evidence type="ECO:0000256" key="14">
    <source>
        <dbReference type="ARBA" id="ARBA00024827"/>
    </source>
</evidence>
<dbReference type="GO" id="GO:0046872">
    <property type="term" value="F:metal ion binding"/>
    <property type="evidence" value="ECO:0007669"/>
    <property type="project" value="UniProtKB-KW"/>
</dbReference>
<dbReference type="PRINTS" id="PR00344">
    <property type="entry name" value="BCTRLSENSOR"/>
</dbReference>
<evidence type="ECO:0000256" key="16">
    <source>
        <dbReference type="PROSITE-ProRule" id="PRU00169"/>
    </source>
</evidence>
<evidence type="ECO:0000313" key="22">
    <source>
        <dbReference type="EMBL" id="ALA58967.1"/>
    </source>
</evidence>
<dbReference type="STRING" id="42253.NITMOv2_2554"/>
<feature type="coiled-coil region" evidence="17">
    <location>
        <begin position="698"/>
        <end position="750"/>
    </location>
</feature>
<dbReference type="SUPFAM" id="SSF55781">
    <property type="entry name" value="GAF domain-like"/>
    <property type="match status" value="1"/>
</dbReference>
<sequence length="959" mass="107263">MPPSPQSTSAPCLILNVDDNAAIRYARGRTLAQAGYRVLEASSGEETLLMAATLRPSLVVLDVRLPGIDGLEVCKRLKADPDTDHVMVLQVSSARSTTLDVVAGLEGGADAYLTEPIEPLELLATVRALLRLADRQEDNLRLIRRVSQSERQFVEATEAADCGLWDWDIQSGALQWFGAHERLAGMQPGSFSGKIDVFTQILHPDDRARVWGRLRDSMARRDERFADEYRFVHPDGGVHWMAAVGRFFYDDAGQAVRMTGVVQDITARKEAEARQRIEAERNRLLAQAAEQLLTTSDPRALMPAVFETVRRHLNLDGYFHYRADAEGTSLHLVSCAGVPEDVLPAVQQLVFGQALCGSAARLRSATVRERLHESDEPAAQLVKSLGVRAYVCHPLMVGERLLGTLSFASKGRDRFSADDIVFMRTMCRYAAAAMERLRLVADTIERTEERMRAEAELRRSRDAFFDLVQDAPFGVYVIDQEFRIHQVNAGAQKVFTNVRPLIGRDFAEALRIIWPEPFATEAIGHFRRTLATGESYIAPSLTHRRQDSDEVESYEWQIHRVALPGGRFGVVCYFYESTAIRQAQDALQESEARLRAILDRAPAAIFIKDRDGRSLFMNEECARVFGFERDRTSGKTEYELFPPALADQFRTNDQVVWESGQAHSLEEQIPQADGVHTFVSHKFLLRDPDGAPYALCGIATDITERKQQEEELRRWKDELEVRVLERTQELQASQERLRALGSQLAVTEQRERQKLARDLHDYLAQMLAVGRMKMSLAKKQPDLSPASAAVLQDIDAVFQQALTYTRTLIAELSPPSFRDYGLLAALKWLGERMEKDGLWVQVQATCAQVPLSEEQAVLVFQCVRELLFNVLKHAGVSEATLRCAVEGGDVRVAVEDRGKGMDADALSRAAEPGHLGLFAVRERMEALGGRLEIESAPGRGTTVTVVLPQVSIEQDSVER</sequence>
<accession>A0A0K2GEE9</accession>
<evidence type="ECO:0000256" key="7">
    <source>
        <dbReference type="ARBA" id="ARBA00022490"/>
    </source>
</evidence>
<dbReference type="InterPro" id="IPR036890">
    <property type="entry name" value="HATPase_C_sf"/>
</dbReference>
<dbReference type="PROSITE" id="PS50109">
    <property type="entry name" value="HIS_KIN"/>
    <property type="match status" value="1"/>
</dbReference>
<dbReference type="CDD" id="cd00130">
    <property type="entry name" value="PAS"/>
    <property type="match status" value="2"/>
</dbReference>
<evidence type="ECO:0000256" key="13">
    <source>
        <dbReference type="ARBA" id="ARBA00023014"/>
    </source>
</evidence>
<dbReference type="OrthoDB" id="5421017at2"/>
<reference evidence="22 23" key="1">
    <citation type="journal article" date="2015" name="Proc. Natl. Acad. Sci. U.S.A.">
        <title>Expanded metabolic versatility of ubiquitous nitrite-oxidizing bacteria from the genus Nitrospira.</title>
        <authorList>
            <person name="Koch H."/>
            <person name="Lucker S."/>
            <person name="Albertsen M."/>
            <person name="Kitzinger K."/>
            <person name="Herbold C."/>
            <person name="Spieck E."/>
            <person name="Nielsen P.H."/>
            <person name="Wagner M."/>
            <person name="Daims H."/>
        </authorList>
    </citation>
    <scope>NUCLEOTIDE SEQUENCE [LARGE SCALE GENOMIC DNA]</scope>
    <source>
        <strain evidence="22 23">NSP M-1</strain>
    </source>
</reference>
<dbReference type="GO" id="GO:0016020">
    <property type="term" value="C:membrane"/>
    <property type="evidence" value="ECO:0007669"/>
    <property type="project" value="InterPro"/>
</dbReference>
<evidence type="ECO:0000256" key="11">
    <source>
        <dbReference type="ARBA" id="ARBA00022777"/>
    </source>
</evidence>
<dbReference type="Gene3D" id="3.40.50.2300">
    <property type="match status" value="1"/>
</dbReference>
<dbReference type="SMART" id="SM00086">
    <property type="entry name" value="PAC"/>
    <property type="match status" value="1"/>
</dbReference>
<gene>
    <name evidence="22" type="ORF">NITMOv2_2554</name>
</gene>
<organism evidence="22 23">
    <name type="scientific">Nitrospira moscoviensis</name>
    <dbReference type="NCBI Taxonomy" id="42253"/>
    <lineage>
        <taxon>Bacteria</taxon>
        <taxon>Pseudomonadati</taxon>
        <taxon>Nitrospirota</taxon>
        <taxon>Nitrospiria</taxon>
        <taxon>Nitrospirales</taxon>
        <taxon>Nitrospiraceae</taxon>
        <taxon>Nitrospira</taxon>
    </lineage>
</organism>
<feature type="domain" description="PAC" evidence="21">
    <location>
        <begin position="663"/>
        <end position="714"/>
    </location>
</feature>
<dbReference type="InterPro" id="IPR052162">
    <property type="entry name" value="Sensor_kinase/Photoreceptor"/>
</dbReference>
<dbReference type="InterPro" id="IPR035965">
    <property type="entry name" value="PAS-like_dom_sf"/>
</dbReference>
<dbReference type="SMART" id="SM00448">
    <property type="entry name" value="REC"/>
    <property type="match status" value="1"/>
</dbReference>
<evidence type="ECO:0000256" key="10">
    <source>
        <dbReference type="ARBA" id="ARBA00022723"/>
    </source>
</evidence>
<dbReference type="AlphaFoldDB" id="A0A0K2GEE9"/>
<dbReference type="Gene3D" id="3.30.450.20">
    <property type="entry name" value="PAS domain"/>
    <property type="match status" value="3"/>
</dbReference>
<dbReference type="PROSITE" id="PS50113">
    <property type="entry name" value="PAC"/>
    <property type="match status" value="2"/>
</dbReference>
<dbReference type="SUPFAM" id="SSF55785">
    <property type="entry name" value="PYP-like sensor domain (PAS domain)"/>
    <property type="match status" value="3"/>
</dbReference>
<comment type="cofactor">
    <cofactor evidence="2">
        <name>[4Fe-4S] cluster</name>
        <dbReference type="ChEBI" id="CHEBI:49883"/>
    </cofactor>
</comment>
<comment type="function">
    <text evidence="14">Member of the two-component regulatory system NreB/NreC involved in the control of dissimilatory nitrate/nitrite reduction in response to oxygen. NreB functions as a direct oxygen sensor histidine kinase which is autophosphorylated, in the absence of oxygen, probably at the conserved histidine residue, and transfers its phosphate group probably to a conserved aspartate residue of NreC. NreB/NreC activates the expression of the nitrate (narGHJI) and nitrite (nir) reductase operons, as well as the putative nitrate transporter gene narT.</text>
</comment>
<dbReference type="Gene3D" id="6.10.250.690">
    <property type="match status" value="1"/>
</dbReference>
<keyword evidence="8 16" id="KW-0597">Phosphoprotein</keyword>
<dbReference type="InterPro" id="IPR001789">
    <property type="entry name" value="Sig_transdc_resp-reg_receiver"/>
</dbReference>
<dbReference type="SMART" id="SM00065">
    <property type="entry name" value="GAF"/>
    <property type="match status" value="1"/>
</dbReference>
<evidence type="ECO:0000256" key="12">
    <source>
        <dbReference type="ARBA" id="ARBA00023004"/>
    </source>
</evidence>
<evidence type="ECO:0000256" key="17">
    <source>
        <dbReference type="SAM" id="Coils"/>
    </source>
</evidence>
<feature type="domain" description="PAS" evidence="20">
    <location>
        <begin position="590"/>
        <end position="643"/>
    </location>
</feature>
<evidence type="ECO:0000256" key="8">
    <source>
        <dbReference type="ARBA" id="ARBA00022553"/>
    </source>
</evidence>
<dbReference type="InterPro" id="IPR011006">
    <property type="entry name" value="CheY-like_superfamily"/>
</dbReference>
<dbReference type="GO" id="GO:0046983">
    <property type="term" value="F:protein dimerization activity"/>
    <property type="evidence" value="ECO:0007669"/>
    <property type="project" value="InterPro"/>
</dbReference>
<dbReference type="InterPro" id="IPR029016">
    <property type="entry name" value="GAF-like_dom_sf"/>
</dbReference>
<dbReference type="SUPFAM" id="SSF52172">
    <property type="entry name" value="CheY-like"/>
    <property type="match status" value="1"/>
</dbReference>
<evidence type="ECO:0000313" key="23">
    <source>
        <dbReference type="Proteomes" id="UP000069205"/>
    </source>
</evidence>
<dbReference type="InterPro" id="IPR013655">
    <property type="entry name" value="PAS_fold_3"/>
</dbReference>
<dbReference type="InterPro" id="IPR000014">
    <property type="entry name" value="PAS"/>
</dbReference>
<dbReference type="PATRIC" id="fig|42253.5.peg.2519"/>
<dbReference type="CDD" id="cd16917">
    <property type="entry name" value="HATPase_UhpB-NarQ-NarX-like"/>
    <property type="match status" value="1"/>
</dbReference>
<keyword evidence="12" id="KW-0408">Iron</keyword>
<dbReference type="PROSITE" id="PS50110">
    <property type="entry name" value="RESPONSE_REGULATORY"/>
    <property type="match status" value="1"/>
</dbReference>
<dbReference type="SMART" id="SM00091">
    <property type="entry name" value="PAS"/>
    <property type="match status" value="3"/>
</dbReference>
<evidence type="ECO:0000259" key="19">
    <source>
        <dbReference type="PROSITE" id="PS50110"/>
    </source>
</evidence>
<evidence type="ECO:0000256" key="4">
    <source>
        <dbReference type="ARBA" id="ARBA00012438"/>
    </source>
</evidence>
<feature type="modified residue" description="4-aspartylphosphate" evidence="16">
    <location>
        <position position="62"/>
    </location>
</feature>
<keyword evidence="10" id="KW-0479">Metal-binding</keyword>
<dbReference type="InterPro" id="IPR011712">
    <property type="entry name" value="Sig_transdc_His_kin_sub3_dim/P"/>
</dbReference>
<dbReference type="GO" id="GO:0000155">
    <property type="term" value="F:phosphorelay sensor kinase activity"/>
    <property type="evidence" value="ECO:0007669"/>
    <property type="project" value="InterPro"/>
</dbReference>
<evidence type="ECO:0000259" key="18">
    <source>
        <dbReference type="PROSITE" id="PS50109"/>
    </source>
</evidence>
<dbReference type="Gene3D" id="3.30.450.40">
    <property type="match status" value="1"/>
</dbReference>
<keyword evidence="23" id="KW-1185">Reference proteome</keyword>
<keyword evidence="9 22" id="KW-0808">Transferase</keyword>
<protein>
    <recommendedName>
        <fullName evidence="5">Oxygen sensor histidine kinase NreB</fullName>
        <ecNumber evidence="4">2.7.13.3</ecNumber>
    </recommendedName>
    <alternativeName>
        <fullName evidence="15">Nitrogen regulation protein B</fullName>
    </alternativeName>
</protein>
<dbReference type="InterPro" id="IPR000700">
    <property type="entry name" value="PAS-assoc_C"/>
</dbReference>
<keyword evidence="6" id="KW-0004">4Fe-4S</keyword>
<dbReference type="EC" id="2.7.13.3" evidence="4"/>
<evidence type="ECO:0000256" key="9">
    <source>
        <dbReference type="ARBA" id="ARBA00022679"/>
    </source>
</evidence>
<dbReference type="EMBL" id="CP011801">
    <property type="protein sequence ID" value="ALA58967.1"/>
    <property type="molecule type" value="Genomic_DNA"/>
</dbReference>
<dbReference type="PANTHER" id="PTHR43304">
    <property type="entry name" value="PHYTOCHROME-LIKE PROTEIN CPH1"/>
    <property type="match status" value="1"/>
</dbReference>
<dbReference type="Pfam" id="PF08448">
    <property type="entry name" value="PAS_4"/>
    <property type="match status" value="2"/>
</dbReference>
<dbReference type="InterPro" id="IPR001610">
    <property type="entry name" value="PAC"/>
</dbReference>
<dbReference type="NCBIfam" id="TIGR00229">
    <property type="entry name" value="sensory_box"/>
    <property type="match status" value="2"/>
</dbReference>
<feature type="domain" description="Histidine kinase" evidence="18">
    <location>
        <begin position="861"/>
        <end position="951"/>
    </location>
</feature>
<evidence type="ECO:0000256" key="3">
    <source>
        <dbReference type="ARBA" id="ARBA00004496"/>
    </source>
</evidence>
<dbReference type="Pfam" id="PF07730">
    <property type="entry name" value="HisKA_3"/>
    <property type="match status" value="1"/>
</dbReference>
<dbReference type="GO" id="GO:0051539">
    <property type="term" value="F:4 iron, 4 sulfur cluster binding"/>
    <property type="evidence" value="ECO:0007669"/>
    <property type="project" value="UniProtKB-KW"/>
</dbReference>
<keyword evidence="11 22" id="KW-0418">Kinase</keyword>
<evidence type="ECO:0000256" key="15">
    <source>
        <dbReference type="ARBA" id="ARBA00030800"/>
    </source>
</evidence>
<name>A0A0K2GEE9_NITMO</name>
<dbReference type="InterPro" id="IPR005467">
    <property type="entry name" value="His_kinase_dom"/>
</dbReference>
<dbReference type="Pfam" id="PF08447">
    <property type="entry name" value="PAS_3"/>
    <property type="match status" value="1"/>
</dbReference>
<evidence type="ECO:0000256" key="1">
    <source>
        <dbReference type="ARBA" id="ARBA00000085"/>
    </source>
</evidence>
<evidence type="ECO:0000256" key="2">
    <source>
        <dbReference type="ARBA" id="ARBA00001966"/>
    </source>
</evidence>
<dbReference type="InterPro" id="IPR003018">
    <property type="entry name" value="GAF"/>
</dbReference>
<dbReference type="InterPro" id="IPR004358">
    <property type="entry name" value="Sig_transdc_His_kin-like_C"/>
</dbReference>
<feature type="domain" description="PAS" evidence="20">
    <location>
        <begin position="149"/>
        <end position="221"/>
    </location>
</feature>
<dbReference type="RefSeq" id="WP_053380058.1">
    <property type="nucleotide sequence ID" value="NZ_CP011801.1"/>
</dbReference>
<dbReference type="KEGG" id="nmv:NITMOv2_2554"/>
<dbReference type="Gene3D" id="1.20.5.1930">
    <property type="match status" value="1"/>
</dbReference>
<dbReference type="InterPro" id="IPR013656">
    <property type="entry name" value="PAS_4"/>
</dbReference>
<evidence type="ECO:0000256" key="6">
    <source>
        <dbReference type="ARBA" id="ARBA00022485"/>
    </source>
</evidence>
<comment type="catalytic activity">
    <reaction evidence="1">
        <text>ATP + protein L-histidine = ADP + protein N-phospho-L-histidine.</text>
        <dbReference type="EC" id="2.7.13.3"/>
    </reaction>
</comment>
<keyword evidence="17" id="KW-0175">Coiled coil</keyword>
<dbReference type="PANTHER" id="PTHR43304:SF1">
    <property type="entry name" value="PAC DOMAIN-CONTAINING PROTEIN"/>
    <property type="match status" value="1"/>
</dbReference>
<dbReference type="PROSITE" id="PS50112">
    <property type="entry name" value="PAS"/>
    <property type="match status" value="2"/>
</dbReference>
<dbReference type="Proteomes" id="UP000069205">
    <property type="component" value="Chromosome"/>
</dbReference>
<dbReference type="InterPro" id="IPR003594">
    <property type="entry name" value="HATPase_dom"/>
</dbReference>
<keyword evidence="13" id="KW-0411">Iron-sulfur</keyword>
<dbReference type="Pfam" id="PF02518">
    <property type="entry name" value="HATPase_c"/>
    <property type="match status" value="1"/>
</dbReference>
<dbReference type="SMART" id="SM00387">
    <property type="entry name" value="HATPase_c"/>
    <property type="match status" value="1"/>
</dbReference>
<comment type="subcellular location">
    <subcellularLocation>
        <location evidence="3">Cytoplasm</location>
    </subcellularLocation>
</comment>
<evidence type="ECO:0000256" key="5">
    <source>
        <dbReference type="ARBA" id="ARBA00017322"/>
    </source>
</evidence>
<feature type="domain" description="Response regulatory" evidence="19">
    <location>
        <begin position="13"/>
        <end position="130"/>
    </location>
</feature>
<dbReference type="Gene3D" id="2.10.70.100">
    <property type="match status" value="1"/>
</dbReference>